<protein>
    <submittedName>
        <fullName evidence="5">Uncharacterized protein LOC118430216</fullName>
    </submittedName>
</protein>
<dbReference type="InterPro" id="IPR043159">
    <property type="entry name" value="Lectin_gal-bd_sf"/>
</dbReference>
<dbReference type="Pfam" id="PF02140">
    <property type="entry name" value="SUEL_Lectin"/>
    <property type="match status" value="1"/>
</dbReference>
<name>A0A9J7M9N8_BRAFL</name>
<dbReference type="PROSITE" id="PS00652">
    <property type="entry name" value="TNFR_NGFR_1"/>
    <property type="match status" value="1"/>
</dbReference>
<evidence type="ECO:0000256" key="1">
    <source>
        <dbReference type="SAM" id="MobiDB-lite"/>
    </source>
</evidence>
<dbReference type="InterPro" id="IPR000477">
    <property type="entry name" value="RT_dom"/>
</dbReference>
<keyword evidence="4" id="KW-1185">Reference proteome</keyword>
<dbReference type="InterPro" id="IPR001368">
    <property type="entry name" value="TNFR/NGFR_Cys_rich_reg"/>
</dbReference>
<feature type="compositionally biased region" description="Basic and acidic residues" evidence="1">
    <location>
        <begin position="536"/>
        <end position="545"/>
    </location>
</feature>
<dbReference type="GeneID" id="118430216"/>
<evidence type="ECO:0000313" key="4">
    <source>
        <dbReference type="Proteomes" id="UP000001554"/>
    </source>
</evidence>
<dbReference type="Gene3D" id="2.60.120.740">
    <property type="match status" value="1"/>
</dbReference>
<dbReference type="SUPFAM" id="SSF57184">
    <property type="entry name" value="Growth factor receptor domain"/>
    <property type="match status" value="3"/>
</dbReference>
<gene>
    <name evidence="5" type="primary">LOC118430216</name>
</gene>
<dbReference type="Gene3D" id="2.10.50.10">
    <property type="entry name" value="Tumor Necrosis Factor Receptor, subunit A, domain 2"/>
    <property type="match status" value="5"/>
</dbReference>
<dbReference type="GO" id="GO:0030246">
    <property type="term" value="F:carbohydrate binding"/>
    <property type="evidence" value="ECO:0007669"/>
    <property type="project" value="InterPro"/>
</dbReference>
<feature type="domain" description="SUEL-type lectin" evidence="2">
    <location>
        <begin position="1626"/>
        <end position="1713"/>
    </location>
</feature>
<dbReference type="CDD" id="cd22827">
    <property type="entry name" value="Gal_Rha_Lectin_SUL-I-like"/>
    <property type="match status" value="1"/>
</dbReference>
<feature type="region of interest" description="Disordered" evidence="1">
    <location>
        <begin position="530"/>
        <end position="569"/>
    </location>
</feature>
<evidence type="ECO:0000259" key="2">
    <source>
        <dbReference type="PROSITE" id="PS50228"/>
    </source>
</evidence>
<dbReference type="KEGG" id="bfo:118430216"/>
<evidence type="ECO:0000313" key="5">
    <source>
        <dbReference type="RefSeq" id="XP_035696818.1"/>
    </source>
</evidence>
<feature type="domain" description="MACPF" evidence="3">
    <location>
        <begin position="272"/>
        <end position="658"/>
    </location>
</feature>
<dbReference type="CDD" id="cd00185">
    <property type="entry name" value="TNFRSF"/>
    <property type="match status" value="1"/>
</dbReference>
<dbReference type="PANTHER" id="PTHR46549:SF1">
    <property type="entry name" value="MACPF DOMAIN-CONTAINING PROTEIN"/>
    <property type="match status" value="1"/>
</dbReference>
<organism evidence="4 5">
    <name type="scientific">Branchiostoma floridae</name>
    <name type="common">Florida lancelet</name>
    <name type="synonym">Amphioxus</name>
    <dbReference type="NCBI Taxonomy" id="7739"/>
    <lineage>
        <taxon>Eukaryota</taxon>
        <taxon>Metazoa</taxon>
        <taxon>Chordata</taxon>
        <taxon>Cephalochordata</taxon>
        <taxon>Leptocardii</taxon>
        <taxon>Amphioxiformes</taxon>
        <taxon>Branchiostomatidae</taxon>
        <taxon>Branchiostoma</taxon>
    </lineage>
</organism>
<sequence length="1718" mass="188705">MLWQMAFVVKTRYGENEVPDTMTIQGIYDTKVESYTFSSTEEYRQYLAEKSAVTSAKAMFQEEINKASGHGAGGGPFGFLFSVGGGKSSQSGTSSQSSGFTAASSARAQLSEQQTQTFMAMLEMDIFRTADKQGTCSTWVLTDFSKAFDLVDHTVAMRHLLEIGVRPEVIPWIASFHEGRTQRTRYRGALSHTKRLTCGLAQGTKLGQIVFIAHVNELPSIVASPSWAFVDDLNLVESRLLSQPPNIQDDLDHLSGWTEDNSMKLNPGKCKAMVICFSRIPPPPPVLNINGHQLTVVKVAKCLGVTFQDDLRWDTHVTETNKKGNQRLHILCRLRQFDLPTEDLVTVYTCYIRPVLEYAAPLWHPGLTIKQRDQIERIQRRATRIILGRKFSTYALACEVLQLQTLEERRVELCVKFARNVLTSDLYRDWLPQYEIFMDDVTPDQLNVGFLRDFISLPKSYFSPGAEIIFQNFYLRWGTHYIKSAKFGGQLKIIKTKQATKDLSMSEFATRAEADWKMTMSTFSAQASQTKSSSWWHEHETKSESKQATGQAASGSESQTNNRQEEKISSQEYSNEMLVVQGGDQQIAAAITEMYTTSLTTELKDWLESIKDYPKPFSFVLRRVTDVLNVPFDSLFPAGEVDYGCLGKTHLKTEKETGRRYYVQTTTKSNEGSQHELILNTTNTNNSATVTVSEIRYCNFADRKDFEESMSKKRMSLERAVTVYLEEGRLLSSDFLLPAGEAGCETAMLAFLQGNNTGVPSWDDMIGGKEFTVVFDMPYDIPGILQAQDVLELKFFRHLWFSTRRGAIPHLYDGYDNGGSNDVQFKKLSVQGLVMTYDEETGVFTVTDDDYNASKSFLHDLSTWIKGRIVARSEYKKLLNHLSQKSDTVGDVPCNIHWSNAHRFDPTDGGKCIHFTAASEGDIFVVFASIPQNHETWVYIQISPEGVALYKAMRLQTTQLNGNAGGLGSATLYQSYFVCVTEDVDETTTVVQYGKTPDNEEQPHVWLSFTFHELVSLRYYSFGSGDSPVKVMGLSLLDSPAKDFIICRQGTEMINGVCQQKCHPECEGCRTSGSNSPTDCIACKHLKLPYPYIEGGIGAFECVTRCPQHMESKNGTQICSCIKRMQTEHPDGVVDCVTDCPLTHYDENNLCKECSSFCKDVSDEGRRVCSGTSSEECDTCKYQHEGSCVEGCIPGQRAFGAALLLGGSSEHQTYHIGLYLLQTNESQQPLYKDNRPVYKHEARDWYIYFISETPRWWIGPDIHEAKGGLQVADSHDLPEDITGTWKVWQDKEKRWVEDRNVTLQPAKDTPITCRLCQIGHECKLGDEREDICPMGTASNDKRTMCMPCAAGEFSSTPGAASCQKCPAGKYSTGGGSTGCLDCPAGKYSDTAGSTGCKVCPAGRYSSTAGSNGCMPCPAGRYNNKSEANGCNLCPAGKYSKEVGSTACMACPSGQFSSTAGSTGCTACPAGEYSSTAGSTSCRACPAGKFSSTGGATHCTACAAGEYSSTTGSASCTACPAGKYIGIEGSTGCALCPEGKFSGTAGSSSCTNCPAGKYSSREGSTACVDCPAGKYSDETGSEECKDCPPVLFTSVAGSVGCTACRMGATTDANGGFACQGPQRTSLACEGQTMTLDCDLGQEIQVQYALYGRKDHGICPRGIHLTDNCYSSTSLSNVRSSCQGHRTCSVQASNDVFGEPCFGTSKYLQVKFTCIGRWAA</sequence>
<dbReference type="FunFam" id="2.60.120.740:FF:000001">
    <property type="entry name" value="Adhesion G protein-coupled receptor L2"/>
    <property type="match status" value="1"/>
</dbReference>
<dbReference type="OrthoDB" id="439917at2759"/>
<dbReference type="InterPro" id="IPR020864">
    <property type="entry name" value="MACPF"/>
</dbReference>
<dbReference type="InterPro" id="IPR000922">
    <property type="entry name" value="Lectin_gal-bd_dom"/>
</dbReference>
<reference evidence="4" key="1">
    <citation type="journal article" date="2020" name="Nat. Ecol. Evol.">
        <title>Deeply conserved synteny resolves early events in vertebrate evolution.</title>
        <authorList>
            <person name="Simakov O."/>
            <person name="Marletaz F."/>
            <person name="Yue J.X."/>
            <person name="O'Connell B."/>
            <person name="Jenkins J."/>
            <person name="Brandt A."/>
            <person name="Calef R."/>
            <person name="Tung C.H."/>
            <person name="Huang T.K."/>
            <person name="Schmutz J."/>
            <person name="Satoh N."/>
            <person name="Yu J.K."/>
            <person name="Putnam N.H."/>
            <person name="Green R.E."/>
            <person name="Rokhsar D.S."/>
        </authorList>
    </citation>
    <scope>NUCLEOTIDE SEQUENCE [LARGE SCALE GENOMIC DNA]</scope>
    <source>
        <strain evidence="4">S238N-H82</strain>
    </source>
</reference>
<dbReference type="Proteomes" id="UP000001554">
    <property type="component" value="Chromosome 14"/>
</dbReference>
<dbReference type="PROSITE" id="PS51412">
    <property type="entry name" value="MACPF_2"/>
    <property type="match status" value="1"/>
</dbReference>
<evidence type="ECO:0000259" key="3">
    <source>
        <dbReference type="PROSITE" id="PS51412"/>
    </source>
</evidence>
<dbReference type="InterPro" id="IPR006212">
    <property type="entry name" value="Furin_repeat"/>
</dbReference>
<accession>A0A9J7M9N8</accession>
<dbReference type="InterPro" id="IPR011641">
    <property type="entry name" value="Tyr-kin_ephrin_A/B_rcpt-like"/>
</dbReference>
<proteinExistence type="predicted"/>
<dbReference type="PANTHER" id="PTHR46549">
    <property type="entry name" value="MACPF DOMAIN-CONTAINING PROTEIN"/>
    <property type="match status" value="1"/>
</dbReference>
<dbReference type="PROSITE" id="PS50228">
    <property type="entry name" value="SUEL_LECTIN"/>
    <property type="match status" value="1"/>
</dbReference>
<dbReference type="InterPro" id="IPR009030">
    <property type="entry name" value="Growth_fac_rcpt_cys_sf"/>
</dbReference>
<dbReference type="SMART" id="SM00261">
    <property type="entry name" value="FU"/>
    <property type="match status" value="5"/>
</dbReference>
<dbReference type="Pfam" id="PF07699">
    <property type="entry name" value="Ephrin_rec_like"/>
    <property type="match status" value="4"/>
</dbReference>
<dbReference type="Pfam" id="PF00078">
    <property type="entry name" value="RVT_1"/>
    <property type="match status" value="1"/>
</dbReference>
<reference evidence="5" key="2">
    <citation type="submission" date="2025-08" db="UniProtKB">
        <authorList>
            <consortium name="RefSeq"/>
        </authorList>
    </citation>
    <scope>IDENTIFICATION</scope>
    <source>
        <strain evidence="5">S238N-H82</strain>
        <tissue evidence="5">Testes</tissue>
    </source>
</reference>
<dbReference type="Pfam" id="PF01823">
    <property type="entry name" value="MACPF"/>
    <property type="match status" value="1"/>
</dbReference>
<dbReference type="SMART" id="SM01411">
    <property type="entry name" value="Ephrin_rec_like"/>
    <property type="match status" value="6"/>
</dbReference>
<dbReference type="RefSeq" id="XP_035696818.1">
    <property type="nucleotide sequence ID" value="XM_035840925.1"/>
</dbReference>
<dbReference type="CDD" id="cd00064">
    <property type="entry name" value="FU"/>
    <property type="match status" value="1"/>
</dbReference>
<feature type="compositionally biased region" description="Polar residues" evidence="1">
    <location>
        <begin position="546"/>
        <end position="562"/>
    </location>
</feature>